<dbReference type="Proteomes" id="UP000179069">
    <property type="component" value="Unassembled WGS sequence"/>
</dbReference>
<feature type="region of interest" description="Involved in Mg(2+) ion dislocation from EF-Tu" evidence="5">
    <location>
        <begin position="82"/>
        <end position="85"/>
    </location>
</feature>
<accession>A0A1G1VLK3</accession>
<evidence type="ECO:0000256" key="2">
    <source>
        <dbReference type="ARBA" id="ARBA00016956"/>
    </source>
</evidence>
<dbReference type="GO" id="GO:0005737">
    <property type="term" value="C:cytoplasm"/>
    <property type="evidence" value="ECO:0007669"/>
    <property type="project" value="UniProtKB-SubCell"/>
</dbReference>
<proteinExistence type="inferred from homology"/>
<evidence type="ECO:0000256" key="5">
    <source>
        <dbReference type="HAMAP-Rule" id="MF_00050"/>
    </source>
</evidence>
<dbReference type="PANTHER" id="PTHR11741:SF0">
    <property type="entry name" value="ELONGATION FACTOR TS, MITOCHONDRIAL"/>
    <property type="match status" value="1"/>
</dbReference>
<dbReference type="PROSITE" id="PS01126">
    <property type="entry name" value="EF_TS_1"/>
    <property type="match status" value="1"/>
</dbReference>
<dbReference type="NCBIfam" id="TIGR00116">
    <property type="entry name" value="tsf"/>
    <property type="match status" value="1"/>
</dbReference>
<reference evidence="7 8" key="1">
    <citation type="journal article" date="2016" name="Nat. Commun.">
        <title>Thousands of microbial genomes shed light on interconnected biogeochemical processes in an aquifer system.</title>
        <authorList>
            <person name="Anantharaman K."/>
            <person name="Brown C.T."/>
            <person name="Hug L.A."/>
            <person name="Sharon I."/>
            <person name="Castelle C.J."/>
            <person name="Probst A.J."/>
            <person name="Thomas B.C."/>
            <person name="Singh A."/>
            <person name="Wilkins M.J."/>
            <person name="Karaoz U."/>
            <person name="Brodie E.L."/>
            <person name="Williams K.H."/>
            <person name="Hubbard S.S."/>
            <person name="Banfield J.F."/>
        </authorList>
    </citation>
    <scope>NUCLEOTIDE SEQUENCE [LARGE SCALE GENOMIC DNA]</scope>
</reference>
<comment type="similarity">
    <text evidence="1 5">Belongs to the EF-Ts family.</text>
</comment>
<dbReference type="SUPFAM" id="SSF54713">
    <property type="entry name" value="Elongation factor Ts (EF-Ts), dimerisation domain"/>
    <property type="match status" value="1"/>
</dbReference>
<dbReference type="InterPro" id="IPR009060">
    <property type="entry name" value="UBA-like_sf"/>
</dbReference>
<dbReference type="Pfam" id="PF00889">
    <property type="entry name" value="EF_TS"/>
    <property type="match status" value="1"/>
</dbReference>
<dbReference type="AlphaFoldDB" id="A0A1G1VLK3"/>
<protein>
    <recommendedName>
        <fullName evidence="2 5">Elongation factor Ts</fullName>
        <shortName evidence="5">EF-Ts</shortName>
    </recommendedName>
</protein>
<dbReference type="InterPro" id="IPR014039">
    <property type="entry name" value="Transl_elong_EFTs/EF1B_dimer"/>
</dbReference>
<name>A0A1G1VLK3_9BACT</name>
<dbReference type="InterPro" id="IPR036402">
    <property type="entry name" value="EF-Ts_dimer_sf"/>
</dbReference>
<comment type="subcellular location">
    <subcellularLocation>
        <location evidence="5">Cytoplasm</location>
    </subcellularLocation>
</comment>
<keyword evidence="4 5" id="KW-0648">Protein biosynthesis</keyword>
<keyword evidence="3 5" id="KW-0251">Elongation factor</keyword>
<dbReference type="InterPro" id="IPR001816">
    <property type="entry name" value="Transl_elong_EFTs/EF1B"/>
</dbReference>
<comment type="function">
    <text evidence="5">Associates with the EF-Tu.GDP complex and induces the exchange of GDP to GTP. It remains bound to the aminoacyl-tRNA.EF-Tu.GTP complex up to the GTP hydrolysis stage on the ribosome.</text>
</comment>
<dbReference type="Gene3D" id="1.10.8.10">
    <property type="entry name" value="DNA helicase RuvA subunit, C-terminal domain"/>
    <property type="match status" value="1"/>
</dbReference>
<dbReference type="EMBL" id="MHCI01000018">
    <property type="protein sequence ID" value="OGY16245.1"/>
    <property type="molecule type" value="Genomic_DNA"/>
</dbReference>
<dbReference type="CDD" id="cd14275">
    <property type="entry name" value="UBA_EF-Ts"/>
    <property type="match status" value="1"/>
</dbReference>
<dbReference type="SUPFAM" id="SSF46934">
    <property type="entry name" value="UBA-like"/>
    <property type="match status" value="1"/>
</dbReference>
<evidence type="ECO:0000256" key="4">
    <source>
        <dbReference type="ARBA" id="ARBA00022917"/>
    </source>
</evidence>
<dbReference type="HAMAP" id="MF_00050">
    <property type="entry name" value="EF_Ts"/>
    <property type="match status" value="1"/>
</dbReference>
<evidence type="ECO:0000259" key="6">
    <source>
        <dbReference type="Pfam" id="PF00889"/>
    </source>
</evidence>
<organism evidence="7 8">
    <name type="scientific">Candidatus Chisholmbacteria bacterium RIFCSPHIGHO2_01_FULL_49_18</name>
    <dbReference type="NCBI Taxonomy" id="1797590"/>
    <lineage>
        <taxon>Bacteria</taxon>
        <taxon>Candidatus Chisholmiibacteriota</taxon>
    </lineage>
</organism>
<dbReference type="FunFam" id="1.10.8.10:FF:000001">
    <property type="entry name" value="Elongation factor Ts"/>
    <property type="match status" value="1"/>
</dbReference>
<evidence type="ECO:0000256" key="3">
    <source>
        <dbReference type="ARBA" id="ARBA00022768"/>
    </source>
</evidence>
<dbReference type="Gene3D" id="3.30.479.20">
    <property type="entry name" value="Elongation factor Ts, dimerisation domain"/>
    <property type="match status" value="1"/>
</dbReference>
<sequence>MGKITTAAIKKLREKTGAGVMEVKKALEESAGDESKATKLIQKRGLVKAQKRADREATQGVIASYVHQGGRVAVLVELACETDFVARTEEFQKLANELAMQVASMEPKKVADLLKEEYIRDPGKTVEQLIGETVGKTGEKIEVKRFARFSLGEE</sequence>
<dbReference type="PANTHER" id="PTHR11741">
    <property type="entry name" value="ELONGATION FACTOR TS"/>
    <property type="match status" value="1"/>
</dbReference>
<comment type="caution">
    <text evidence="7">The sequence shown here is derived from an EMBL/GenBank/DDBJ whole genome shotgun (WGS) entry which is preliminary data.</text>
</comment>
<gene>
    <name evidence="5" type="primary">tsf</name>
    <name evidence="7" type="ORF">A2785_01485</name>
</gene>
<evidence type="ECO:0000256" key="1">
    <source>
        <dbReference type="ARBA" id="ARBA00005532"/>
    </source>
</evidence>
<dbReference type="InterPro" id="IPR018101">
    <property type="entry name" value="Transl_elong_Ts_CS"/>
</dbReference>
<evidence type="ECO:0000313" key="7">
    <source>
        <dbReference type="EMBL" id="OGY16245.1"/>
    </source>
</evidence>
<evidence type="ECO:0000313" key="8">
    <source>
        <dbReference type="Proteomes" id="UP000179069"/>
    </source>
</evidence>
<feature type="domain" description="Translation elongation factor EFTs/EF1B dimerisation" evidence="6">
    <location>
        <begin position="73"/>
        <end position="151"/>
    </location>
</feature>
<dbReference type="GO" id="GO:0003746">
    <property type="term" value="F:translation elongation factor activity"/>
    <property type="evidence" value="ECO:0007669"/>
    <property type="project" value="UniProtKB-UniRule"/>
</dbReference>
<keyword evidence="5" id="KW-0963">Cytoplasm</keyword>